<keyword evidence="2" id="KW-0547">Nucleotide-binding</keyword>
<proteinExistence type="predicted"/>
<evidence type="ECO:0000313" key="5">
    <source>
        <dbReference type="EMBL" id="KAL3310535.1"/>
    </source>
</evidence>
<dbReference type="GO" id="GO:0016740">
    <property type="term" value="F:transferase activity"/>
    <property type="evidence" value="ECO:0007669"/>
    <property type="project" value="UniProtKB-KW"/>
</dbReference>
<keyword evidence="1" id="KW-0808">Transferase</keyword>
<dbReference type="AlphaFoldDB" id="A0ABD2PSW2"/>
<dbReference type="GO" id="GO:0005524">
    <property type="term" value="F:ATP binding"/>
    <property type="evidence" value="ECO:0007669"/>
    <property type="project" value="UniProtKB-KW"/>
</dbReference>
<name>A0ABD2PSW2_9PLAT</name>
<dbReference type="InterPro" id="IPR045886">
    <property type="entry name" value="ThiF/MoeB/HesA"/>
</dbReference>
<feature type="non-terminal residue" evidence="5">
    <location>
        <position position="231"/>
    </location>
</feature>
<dbReference type="InterPro" id="IPR035985">
    <property type="entry name" value="Ubiquitin-activating_enz"/>
</dbReference>
<organism evidence="5 6">
    <name type="scientific">Cichlidogyrus casuarinus</name>
    <dbReference type="NCBI Taxonomy" id="1844966"/>
    <lineage>
        <taxon>Eukaryota</taxon>
        <taxon>Metazoa</taxon>
        <taxon>Spiralia</taxon>
        <taxon>Lophotrochozoa</taxon>
        <taxon>Platyhelminthes</taxon>
        <taxon>Monogenea</taxon>
        <taxon>Monopisthocotylea</taxon>
        <taxon>Dactylogyridea</taxon>
        <taxon>Ancyrocephalidae</taxon>
        <taxon>Cichlidogyrus</taxon>
    </lineage>
</organism>
<gene>
    <name evidence="5" type="primary">MOCS3_2</name>
    <name evidence="5" type="ORF">Ciccas_010898</name>
</gene>
<evidence type="ECO:0000259" key="4">
    <source>
        <dbReference type="Pfam" id="PF00899"/>
    </source>
</evidence>
<sequence>MVSHPLNKKEIERYSRQLVLDDFGVPAQTLLKESKVLIIGCGGLGCPAAVFLAAAGVGEIGLLDNDYVELGNLHRQIGHSEQRLGHNKAESLSARCLEINSNIQINIHKTRFTPANGLELVSNYDCVLDCTDNAPSRYLINDVCASSGPKPLVSGSALKFDGQLTVYLAAFSSKVTTTSVSRPPCYRCLYPDPPPRAAVGSCSEQGVLGVVPGVIGTMQAAEAIKVLTGSG</sequence>
<evidence type="ECO:0000256" key="3">
    <source>
        <dbReference type="ARBA" id="ARBA00022840"/>
    </source>
</evidence>
<feature type="domain" description="THIF-type NAD/FAD binding fold" evidence="4">
    <location>
        <begin position="14"/>
        <end position="230"/>
    </location>
</feature>
<dbReference type="Gene3D" id="3.40.50.720">
    <property type="entry name" value="NAD(P)-binding Rossmann-like Domain"/>
    <property type="match status" value="1"/>
</dbReference>
<reference evidence="5 6" key="1">
    <citation type="submission" date="2024-11" db="EMBL/GenBank/DDBJ databases">
        <title>Adaptive evolution of stress response genes in parasites aligns with host niche diversity.</title>
        <authorList>
            <person name="Hahn C."/>
            <person name="Resl P."/>
        </authorList>
    </citation>
    <scope>NUCLEOTIDE SEQUENCE [LARGE SCALE GENOMIC DNA]</scope>
    <source>
        <strain evidence="5">EGGRZ-B1_66</strain>
        <tissue evidence="5">Body</tissue>
    </source>
</reference>
<dbReference type="CDD" id="cd00757">
    <property type="entry name" value="ThiF_MoeB_HesA_family"/>
    <property type="match status" value="1"/>
</dbReference>
<dbReference type="InterPro" id="IPR000594">
    <property type="entry name" value="ThiF_NAD_FAD-bd"/>
</dbReference>
<dbReference type="Pfam" id="PF00899">
    <property type="entry name" value="ThiF"/>
    <property type="match status" value="1"/>
</dbReference>
<dbReference type="EMBL" id="JBJKFK010002866">
    <property type="protein sequence ID" value="KAL3310535.1"/>
    <property type="molecule type" value="Genomic_DNA"/>
</dbReference>
<keyword evidence="3" id="KW-0067">ATP-binding</keyword>
<dbReference type="FunFam" id="3.40.50.720:FF:000033">
    <property type="entry name" value="Adenylyltransferase and sulfurtransferase MOCS3"/>
    <property type="match status" value="1"/>
</dbReference>
<accession>A0ABD2PSW2</accession>
<evidence type="ECO:0000256" key="1">
    <source>
        <dbReference type="ARBA" id="ARBA00022679"/>
    </source>
</evidence>
<evidence type="ECO:0000313" key="6">
    <source>
        <dbReference type="Proteomes" id="UP001626550"/>
    </source>
</evidence>
<dbReference type="PANTHER" id="PTHR10953">
    <property type="entry name" value="UBIQUITIN-ACTIVATING ENZYME E1"/>
    <property type="match status" value="1"/>
</dbReference>
<keyword evidence="6" id="KW-1185">Reference proteome</keyword>
<dbReference type="PANTHER" id="PTHR10953:SF102">
    <property type="entry name" value="ADENYLYLTRANSFERASE AND SULFURTRANSFERASE MOCS3"/>
    <property type="match status" value="1"/>
</dbReference>
<comment type="caution">
    <text evidence="5">The sequence shown here is derived from an EMBL/GenBank/DDBJ whole genome shotgun (WGS) entry which is preliminary data.</text>
</comment>
<dbReference type="SUPFAM" id="SSF69572">
    <property type="entry name" value="Activating enzymes of the ubiquitin-like proteins"/>
    <property type="match status" value="1"/>
</dbReference>
<dbReference type="Proteomes" id="UP001626550">
    <property type="component" value="Unassembled WGS sequence"/>
</dbReference>
<protein>
    <submittedName>
        <fullName evidence="5">Molybdenum cofactor synthesis protein 3</fullName>
    </submittedName>
</protein>
<evidence type="ECO:0000256" key="2">
    <source>
        <dbReference type="ARBA" id="ARBA00022741"/>
    </source>
</evidence>